<dbReference type="PANTHER" id="PTHR10458">
    <property type="entry name" value="PEPTIDE DEFORMYLASE"/>
    <property type="match status" value="1"/>
</dbReference>
<dbReference type="PIRSF" id="PIRSF004749">
    <property type="entry name" value="Pep_def"/>
    <property type="match status" value="1"/>
</dbReference>
<dbReference type="Gene3D" id="3.90.45.10">
    <property type="entry name" value="Peptide deformylase"/>
    <property type="match status" value="1"/>
</dbReference>
<dbReference type="PANTHER" id="PTHR10458:SF22">
    <property type="entry name" value="PEPTIDE DEFORMYLASE"/>
    <property type="match status" value="1"/>
</dbReference>
<reference evidence="2 3" key="1">
    <citation type="journal article" date="2015" name="Int. J. Syst. Evol. Microbiol.">
        <title>Youhaiella tibetensis gen. nov., sp. nov., isolated from subsurface sediment.</title>
        <authorList>
            <person name="Wang Y.X."/>
            <person name="Huang F.Q."/>
            <person name="Nogi Y."/>
            <person name="Pang S.J."/>
            <person name="Wang P.K."/>
            <person name="Lv J."/>
        </authorList>
    </citation>
    <scope>NUCLEOTIDE SEQUENCE [LARGE SCALE GENOMIC DNA]</scope>
    <source>
        <strain evidence="3">fig4</strain>
    </source>
</reference>
<dbReference type="RefSeq" id="WP_147656168.1">
    <property type="nucleotide sequence ID" value="NZ_BMFM01000001.1"/>
</dbReference>
<dbReference type="Pfam" id="PF01327">
    <property type="entry name" value="Pep_deformylase"/>
    <property type="match status" value="1"/>
</dbReference>
<keyword evidence="3" id="KW-1185">Reference proteome</keyword>
<dbReference type="InterPro" id="IPR036821">
    <property type="entry name" value="Peptide_deformylase_sf"/>
</dbReference>
<dbReference type="AlphaFoldDB" id="A0A5B9DNR3"/>
<gene>
    <name evidence="2" type="ORF">FNA67_11925</name>
</gene>
<organism evidence="2 3">
    <name type="scientific">Paradevosia tibetensis</name>
    <dbReference type="NCBI Taxonomy" id="1447062"/>
    <lineage>
        <taxon>Bacteria</taxon>
        <taxon>Pseudomonadati</taxon>
        <taxon>Pseudomonadota</taxon>
        <taxon>Alphaproteobacteria</taxon>
        <taxon>Hyphomicrobiales</taxon>
        <taxon>Devosiaceae</taxon>
        <taxon>Paradevosia</taxon>
    </lineage>
</organism>
<dbReference type="OrthoDB" id="9804313at2"/>
<dbReference type="InterPro" id="IPR023635">
    <property type="entry name" value="Peptide_deformylase"/>
</dbReference>
<sequence>MPFVTYPHAVLAQVAPEGNVDSALLAVGERLRAAAVEARAYGLAGAHIGEAAPVIVLNVTPEAPVADYRLFFNPKVLAVASEVASGTEGSVSLPGVEIAVERPVWAEIAFQDAEGASHTERMEGFVARCALHEIDQVNGIFFLERVSRLKREMTLKKFLKRQRAG</sequence>
<dbReference type="SUPFAM" id="SSF56420">
    <property type="entry name" value="Peptide deformylase"/>
    <property type="match status" value="1"/>
</dbReference>
<evidence type="ECO:0000313" key="2">
    <source>
        <dbReference type="EMBL" id="QEE20837.1"/>
    </source>
</evidence>
<accession>A0A5B9DNR3</accession>
<dbReference type="Proteomes" id="UP000321062">
    <property type="component" value="Chromosome"/>
</dbReference>
<dbReference type="EMBL" id="CP041690">
    <property type="protein sequence ID" value="QEE20837.1"/>
    <property type="molecule type" value="Genomic_DNA"/>
</dbReference>
<proteinExistence type="inferred from homology"/>
<dbReference type="GO" id="GO:0042586">
    <property type="term" value="F:peptide deformylase activity"/>
    <property type="evidence" value="ECO:0007669"/>
    <property type="project" value="InterPro"/>
</dbReference>
<dbReference type="KEGG" id="yti:FNA67_11925"/>
<evidence type="ECO:0000256" key="1">
    <source>
        <dbReference type="ARBA" id="ARBA00010759"/>
    </source>
</evidence>
<comment type="similarity">
    <text evidence="1">Belongs to the polypeptide deformylase family.</text>
</comment>
<protein>
    <submittedName>
        <fullName evidence="2">Peptide deformylase</fullName>
    </submittedName>
</protein>
<name>A0A5B9DNR3_9HYPH</name>
<evidence type="ECO:0000313" key="3">
    <source>
        <dbReference type="Proteomes" id="UP000321062"/>
    </source>
</evidence>
<dbReference type="PRINTS" id="PR01576">
    <property type="entry name" value="PDEFORMYLASE"/>
</dbReference>